<evidence type="ECO:0000256" key="7">
    <source>
        <dbReference type="ARBA" id="ARBA00022679"/>
    </source>
</evidence>
<evidence type="ECO:0000256" key="1">
    <source>
        <dbReference type="ARBA" id="ARBA00000968"/>
    </source>
</evidence>
<keyword evidence="6" id="KW-0686">Riboflavin biosynthesis</keyword>
<dbReference type="EC" id="2.5.1.9" evidence="4 9"/>
<dbReference type="InterPro" id="IPR023366">
    <property type="entry name" value="ATP_synth_asu-like_sf"/>
</dbReference>
<keyword evidence="13" id="KW-1185">Reference proteome</keyword>
<comment type="catalytic activity">
    <reaction evidence="1">
        <text>2 6,7-dimethyl-8-(1-D-ribityl)lumazine + H(+) = 5-amino-6-(D-ribitylamino)uracil + riboflavin</text>
        <dbReference type="Rhea" id="RHEA:20772"/>
        <dbReference type="ChEBI" id="CHEBI:15378"/>
        <dbReference type="ChEBI" id="CHEBI:15934"/>
        <dbReference type="ChEBI" id="CHEBI:57986"/>
        <dbReference type="ChEBI" id="CHEBI:58201"/>
        <dbReference type="EC" id="2.5.1.9"/>
    </reaction>
</comment>
<feature type="domain" description="Lumazine-binding" evidence="11">
    <location>
        <begin position="97"/>
        <end position="189"/>
    </location>
</feature>
<evidence type="ECO:0000256" key="5">
    <source>
        <dbReference type="ARBA" id="ARBA00013950"/>
    </source>
</evidence>
<dbReference type="Gene3D" id="2.40.30.20">
    <property type="match status" value="2"/>
</dbReference>
<comment type="caution">
    <text evidence="12">The sequence shown here is derived from an EMBL/GenBank/DDBJ whole genome shotgun (WGS) entry which is preliminary data.</text>
</comment>
<dbReference type="RefSeq" id="WP_101540957.1">
    <property type="nucleotide sequence ID" value="NZ_JBHWQV010000066.1"/>
</dbReference>
<dbReference type="GO" id="GO:0009231">
    <property type="term" value="P:riboflavin biosynthetic process"/>
    <property type="evidence" value="ECO:0007669"/>
    <property type="project" value="UniProtKB-KW"/>
</dbReference>
<dbReference type="InterPro" id="IPR026017">
    <property type="entry name" value="Lumazine-bd_dom"/>
</dbReference>
<feature type="repeat" description="Lumazine-binding" evidence="10">
    <location>
        <begin position="1"/>
        <end position="96"/>
    </location>
</feature>
<dbReference type="AlphaFoldDB" id="A0A2I1M3V2"/>
<feature type="domain" description="Lumazine-binding" evidence="11">
    <location>
        <begin position="1"/>
        <end position="96"/>
    </location>
</feature>
<dbReference type="PIRSF" id="PIRSF000498">
    <property type="entry name" value="Riboflavin_syn_A"/>
    <property type="match status" value="1"/>
</dbReference>
<dbReference type="GO" id="GO:0004746">
    <property type="term" value="F:riboflavin synthase activity"/>
    <property type="evidence" value="ECO:0007669"/>
    <property type="project" value="UniProtKB-UniRule"/>
</dbReference>
<name>A0A2I1M3V2_9FIRM</name>
<dbReference type="NCBIfam" id="NF006767">
    <property type="entry name" value="PRK09289.1"/>
    <property type="match status" value="1"/>
</dbReference>
<organism evidence="12 13">
    <name type="scientific">Anaerococcus octavius</name>
    <dbReference type="NCBI Taxonomy" id="54007"/>
    <lineage>
        <taxon>Bacteria</taxon>
        <taxon>Bacillati</taxon>
        <taxon>Bacillota</taxon>
        <taxon>Tissierellia</taxon>
        <taxon>Tissierellales</taxon>
        <taxon>Peptoniphilaceae</taxon>
        <taxon>Anaerococcus</taxon>
    </lineage>
</organism>
<comment type="pathway">
    <text evidence="3">Cofactor biosynthesis; riboflavin biosynthesis; riboflavin from 2-hydroxy-3-oxobutyl phosphate and 5-amino-6-(D-ribitylamino)uracil: step 2/2.</text>
</comment>
<dbReference type="Proteomes" id="UP000234335">
    <property type="component" value="Unassembled WGS sequence"/>
</dbReference>
<evidence type="ECO:0000256" key="10">
    <source>
        <dbReference type="PROSITE-ProRule" id="PRU00524"/>
    </source>
</evidence>
<dbReference type="CDD" id="cd00402">
    <property type="entry name" value="Riboflavin_synthase_like"/>
    <property type="match status" value="1"/>
</dbReference>
<gene>
    <name evidence="12" type="ORF">CYJ34_09035</name>
</gene>
<feature type="repeat" description="Lumazine-binding" evidence="10">
    <location>
        <begin position="97"/>
        <end position="189"/>
    </location>
</feature>
<evidence type="ECO:0000313" key="12">
    <source>
        <dbReference type="EMBL" id="PKZ14789.1"/>
    </source>
</evidence>
<evidence type="ECO:0000256" key="8">
    <source>
        <dbReference type="ARBA" id="ARBA00022737"/>
    </source>
</evidence>
<evidence type="ECO:0000256" key="9">
    <source>
        <dbReference type="NCBIfam" id="TIGR00187"/>
    </source>
</evidence>
<evidence type="ECO:0000259" key="11">
    <source>
        <dbReference type="PROSITE" id="PS51177"/>
    </source>
</evidence>
<dbReference type="Pfam" id="PF00677">
    <property type="entry name" value="Lum_binding"/>
    <property type="match status" value="2"/>
</dbReference>
<dbReference type="InterPro" id="IPR001783">
    <property type="entry name" value="Lumazine-bd"/>
</dbReference>
<evidence type="ECO:0000256" key="6">
    <source>
        <dbReference type="ARBA" id="ARBA00022619"/>
    </source>
</evidence>
<dbReference type="PANTHER" id="PTHR21098:SF12">
    <property type="entry name" value="RIBOFLAVIN SYNTHASE"/>
    <property type="match status" value="1"/>
</dbReference>
<proteinExistence type="predicted"/>
<comment type="function">
    <text evidence="2">Catalyzes the dismutation of two molecules of 6,7-dimethyl-8-ribityllumazine, resulting in the formation of riboflavin and 5-amino-6-(D-ribitylamino)uracil.</text>
</comment>
<dbReference type="FunFam" id="2.40.30.20:FF:000004">
    <property type="entry name" value="Riboflavin synthase, alpha subunit"/>
    <property type="match status" value="1"/>
</dbReference>
<keyword evidence="7" id="KW-0808">Transferase</keyword>
<evidence type="ECO:0000256" key="3">
    <source>
        <dbReference type="ARBA" id="ARBA00004887"/>
    </source>
</evidence>
<dbReference type="PROSITE" id="PS51177">
    <property type="entry name" value="LUMAZINE_BIND"/>
    <property type="match status" value="2"/>
</dbReference>
<dbReference type="SUPFAM" id="SSF63380">
    <property type="entry name" value="Riboflavin synthase domain-like"/>
    <property type="match status" value="2"/>
</dbReference>
<dbReference type="PANTHER" id="PTHR21098">
    <property type="entry name" value="RIBOFLAVIN SYNTHASE ALPHA CHAIN"/>
    <property type="match status" value="1"/>
</dbReference>
<dbReference type="EMBL" id="PKGS01000010">
    <property type="protein sequence ID" value="PKZ14789.1"/>
    <property type="molecule type" value="Genomic_DNA"/>
</dbReference>
<evidence type="ECO:0000313" key="13">
    <source>
        <dbReference type="Proteomes" id="UP000234335"/>
    </source>
</evidence>
<protein>
    <recommendedName>
        <fullName evidence="5 9">Riboflavin synthase</fullName>
        <ecNumber evidence="4 9">2.5.1.9</ecNumber>
    </recommendedName>
</protein>
<sequence length="205" mass="22972">MFTGISEEIGEVVGFTQKSDHVTIEVKADKVLEDIKKGDSIMTDGVCLTVTSFTDKSYTADIMNESLKVTKFDRSILLKKVNLERAMRIGSRLDGHVVQGHVDGLGNIIAINKNVYRIKTTRDISKYIVKKGSVAIDGISLTVSMADKDIFEVSLIPETLEATNFKHKKINDQVNIETDIIGRYIEKLTEDKERVDKNFLLENGF</sequence>
<dbReference type="InterPro" id="IPR017938">
    <property type="entry name" value="Riboflavin_synthase-like_b-brl"/>
</dbReference>
<dbReference type="NCBIfam" id="TIGR00187">
    <property type="entry name" value="ribE"/>
    <property type="match status" value="1"/>
</dbReference>
<reference evidence="12 13" key="1">
    <citation type="submission" date="2017-12" db="EMBL/GenBank/DDBJ databases">
        <title>Phylogenetic diversity of female urinary microbiome.</title>
        <authorList>
            <person name="Thomas-White K."/>
            <person name="Wolfe A.J."/>
        </authorList>
    </citation>
    <scope>NUCLEOTIDE SEQUENCE [LARGE SCALE GENOMIC DNA]</scope>
    <source>
        <strain evidence="12 13">UMB0119</strain>
    </source>
</reference>
<evidence type="ECO:0000256" key="2">
    <source>
        <dbReference type="ARBA" id="ARBA00002803"/>
    </source>
</evidence>
<accession>A0A2I1M3V2</accession>
<evidence type="ECO:0000256" key="4">
    <source>
        <dbReference type="ARBA" id="ARBA00012827"/>
    </source>
</evidence>
<keyword evidence="8" id="KW-0677">Repeat</keyword>